<dbReference type="EMBL" id="BK016136">
    <property type="protein sequence ID" value="DAF97772.1"/>
    <property type="molecule type" value="Genomic_DNA"/>
</dbReference>
<proteinExistence type="predicted"/>
<accession>A0A8S5UTM3</accession>
<protein>
    <submittedName>
        <fullName evidence="1">Uncharacterized protein</fullName>
    </submittedName>
</protein>
<organism evidence="1">
    <name type="scientific">Myoviridae sp. ctYA416</name>
    <dbReference type="NCBI Taxonomy" id="2825125"/>
    <lineage>
        <taxon>Viruses</taxon>
        <taxon>Duplodnaviria</taxon>
        <taxon>Heunggongvirae</taxon>
        <taxon>Uroviricota</taxon>
        <taxon>Caudoviricetes</taxon>
    </lineage>
</organism>
<reference evidence="1" key="1">
    <citation type="journal article" date="2021" name="Proc. Natl. Acad. Sci. U.S.A.">
        <title>A Catalog of Tens of Thousands of Viruses from Human Metagenomes Reveals Hidden Associations with Chronic Diseases.</title>
        <authorList>
            <person name="Tisza M.J."/>
            <person name="Buck C.B."/>
        </authorList>
    </citation>
    <scope>NUCLEOTIDE SEQUENCE</scope>
    <source>
        <strain evidence="1">CtYA416</strain>
    </source>
</reference>
<sequence length="163" mass="19044">MGRINIFERPIQMAIMPDDNGKVHVSDPEERMYTLFITFIEGYDQEKTYKFICGQSAVREFVIEHVDFINFTESFISSWTVYPCSKDGFLNLVQFMVYLDSITDEDGQKWFDDGFDMQEYLEGQVEISTISDIERENFENAIHLSMKDSILVDINNVEEGEDI</sequence>
<name>A0A8S5UTM3_9CAUD</name>
<evidence type="ECO:0000313" key="1">
    <source>
        <dbReference type="EMBL" id="DAF97772.1"/>
    </source>
</evidence>